<comment type="similarity">
    <text evidence="1 7 11">Belongs to the NAD-dependent glycerol-3-phosphate dehydrogenase family.</text>
</comment>
<reference evidence="15 16" key="1">
    <citation type="submission" date="2020-08" db="EMBL/GenBank/DDBJ databases">
        <title>Genomic Encyclopedia of Type Strains, Phase IV (KMG-IV): sequencing the most valuable type-strain genomes for metagenomic binning, comparative biology and taxonomic classification.</title>
        <authorList>
            <person name="Goeker M."/>
        </authorList>
    </citation>
    <scope>NUCLEOTIDE SEQUENCE [LARGE SCALE GENOMIC DNA]</scope>
    <source>
        <strain evidence="15 16">DSM 101064</strain>
    </source>
</reference>
<dbReference type="Gene3D" id="1.10.1040.10">
    <property type="entry name" value="N-(1-d-carboxylethyl)-l-norvaline Dehydrogenase, domain 2"/>
    <property type="match status" value="1"/>
</dbReference>
<feature type="binding site" evidence="7">
    <location>
        <position position="249"/>
    </location>
    <ligand>
        <name>sn-glycerol 3-phosphate</name>
        <dbReference type="ChEBI" id="CHEBI:57597"/>
    </ligand>
</feature>
<evidence type="ECO:0000256" key="10">
    <source>
        <dbReference type="PIRSR" id="PIRSR000114-3"/>
    </source>
</evidence>
<keyword evidence="16" id="KW-1185">Reference proteome</keyword>
<evidence type="ECO:0000256" key="1">
    <source>
        <dbReference type="ARBA" id="ARBA00011009"/>
    </source>
</evidence>
<dbReference type="GO" id="GO:0046168">
    <property type="term" value="P:glycerol-3-phosphate catabolic process"/>
    <property type="evidence" value="ECO:0007669"/>
    <property type="project" value="InterPro"/>
</dbReference>
<feature type="binding site" evidence="7">
    <location>
        <position position="270"/>
    </location>
    <ligand>
        <name>NADPH</name>
        <dbReference type="ChEBI" id="CHEBI:57783"/>
    </ligand>
</feature>
<evidence type="ECO:0000259" key="14">
    <source>
        <dbReference type="Pfam" id="PF07479"/>
    </source>
</evidence>
<dbReference type="HAMAP" id="MF_00394">
    <property type="entry name" value="NAD_Glyc3P_dehydrog"/>
    <property type="match status" value="1"/>
</dbReference>
<keyword evidence="2 7" id="KW-0444">Lipid biosynthesis</keyword>
<evidence type="ECO:0000256" key="6">
    <source>
        <dbReference type="ARBA" id="ARBA00023264"/>
    </source>
</evidence>
<keyword evidence="7 10" id="KW-0520">NAD</keyword>
<keyword evidence="6 7" id="KW-1208">Phospholipid metabolism</keyword>
<sequence length="320" mass="33012">MSIAVIGAGAFGAALAITWAEAGHDVTLWGRNADTMSTMQKTREIPRLSDAVLPQNITCSASLDTVFAHDIIALALPAQAMRPFLETHKNALTGKSLIACCKGIDLTTMTGPVTTIRQIVPSANAAMLTGPSFAADIANGLPTALTLATPDDTIGANLQSLLATPTLRVYRTTDTIGAELGGALKNVMAIACGVAIGAGLGDSARAALMTRGFSEMLTLADRLGADRATLGGLSGFGDLVLTCTSTQSRNFRFGQSLAGATDFDKTTTVEGAATAKSVTKLAKTLDLDLPICTVVADLIDEKTDVSGALEALMARPLKEE</sequence>
<evidence type="ECO:0000256" key="11">
    <source>
        <dbReference type="RuleBase" id="RU000437"/>
    </source>
</evidence>
<feature type="binding site" evidence="7">
    <location>
        <position position="132"/>
    </location>
    <ligand>
        <name>sn-glycerol 3-phosphate</name>
        <dbReference type="ChEBI" id="CHEBI:57597"/>
    </ligand>
</feature>
<feature type="binding site" evidence="7">
    <location>
        <position position="130"/>
    </location>
    <ligand>
        <name>sn-glycerol 3-phosphate</name>
        <dbReference type="ChEBI" id="CHEBI:57597"/>
    </ligand>
</feature>
<comment type="catalytic activity">
    <reaction evidence="7">
        <text>sn-glycerol 3-phosphate + NAD(+) = dihydroxyacetone phosphate + NADH + H(+)</text>
        <dbReference type="Rhea" id="RHEA:11092"/>
        <dbReference type="ChEBI" id="CHEBI:15378"/>
        <dbReference type="ChEBI" id="CHEBI:57540"/>
        <dbReference type="ChEBI" id="CHEBI:57597"/>
        <dbReference type="ChEBI" id="CHEBI:57642"/>
        <dbReference type="ChEBI" id="CHEBI:57945"/>
        <dbReference type="EC" id="1.1.1.94"/>
    </reaction>
</comment>
<dbReference type="GO" id="GO:0005829">
    <property type="term" value="C:cytosol"/>
    <property type="evidence" value="ECO:0007669"/>
    <property type="project" value="TreeGrafter"/>
</dbReference>
<keyword evidence="7" id="KW-0963">Cytoplasm</keyword>
<dbReference type="GO" id="GO:0051287">
    <property type="term" value="F:NAD binding"/>
    <property type="evidence" value="ECO:0007669"/>
    <property type="project" value="InterPro"/>
</dbReference>
<keyword evidence="7" id="KW-0521">NADP</keyword>
<comment type="subcellular location">
    <subcellularLocation>
        <location evidence="7">Cytoplasm</location>
    </subcellularLocation>
</comment>
<dbReference type="SUPFAM" id="SSF48179">
    <property type="entry name" value="6-phosphogluconate dehydrogenase C-terminal domain-like"/>
    <property type="match status" value="1"/>
</dbReference>
<dbReference type="InterPro" id="IPR008927">
    <property type="entry name" value="6-PGluconate_DH-like_C_sf"/>
</dbReference>
<dbReference type="InterPro" id="IPR036291">
    <property type="entry name" value="NAD(P)-bd_dom_sf"/>
</dbReference>
<comment type="catalytic activity">
    <reaction evidence="7 12">
        <text>sn-glycerol 3-phosphate + NADP(+) = dihydroxyacetone phosphate + NADPH + H(+)</text>
        <dbReference type="Rhea" id="RHEA:11096"/>
        <dbReference type="ChEBI" id="CHEBI:15378"/>
        <dbReference type="ChEBI" id="CHEBI:57597"/>
        <dbReference type="ChEBI" id="CHEBI:57642"/>
        <dbReference type="ChEBI" id="CHEBI:57783"/>
        <dbReference type="ChEBI" id="CHEBI:58349"/>
        <dbReference type="EC" id="1.1.1.94"/>
    </reaction>
</comment>
<dbReference type="UniPathway" id="UPA00940"/>
<dbReference type="Pfam" id="PF07479">
    <property type="entry name" value="NAD_Gly3P_dh_C"/>
    <property type="match status" value="1"/>
</dbReference>
<dbReference type="Gene3D" id="3.40.50.720">
    <property type="entry name" value="NAD(P)-binding Rossmann-like Domain"/>
    <property type="match status" value="1"/>
</dbReference>
<dbReference type="InterPro" id="IPR006109">
    <property type="entry name" value="G3P_DH_NAD-dep_C"/>
</dbReference>
<dbReference type="InterPro" id="IPR006168">
    <property type="entry name" value="G3P_DH_NAD-dep"/>
</dbReference>
<comment type="caution">
    <text evidence="15">The sequence shown here is derived from an EMBL/GenBank/DDBJ whole genome shotgun (WGS) entry which is preliminary data.</text>
</comment>
<feature type="active site" description="Proton acceptor" evidence="7 8">
    <location>
        <position position="185"/>
    </location>
</feature>
<evidence type="ECO:0000256" key="12">
    <source>
        <dbReference type="RuleBase" id="RU000439"/>
    </source>
</evidence>
<dbReference type="GO" id="GO:0008654">
    <property type="term" value="P:phospholipid biosynthetic process"/>
    <property type="evidence" value="ECO:0007669"/>
    <property type="project" value="UniProtKB-KW"/>
</dbReference>
<dbReference type="GO" id="GO:0046167">
    <property type="term" value="P:glycerol-3-phosphate biosynthetic process"/>
    <property type="evidence" value="ECO:0007669"/>
    <property type="project" value="UniProtKB-UniRule"/>
</dbReference>
<feature type="binding site" evidence="10">
    <location>
        <begin position="7"/>
        <end position="12"/>
    </location>
    <ligand>
        <name>NAD(+)</name>
        <dbReference type="ChEBI" id="CHEBI:57540"/>
    </ligand>
</feature>
<feature type="domain" description="Glycerol-3-phosphate dehydrogenase NAD-dependent C-terminal" evidence="14">
    <location>
        <begin position="174"/>
        <end position="309"/>
    </location>
</feature>
<dbReference type="InterPro" id="IPR011128">
    <property type="entry name" value="G3P_DH_NAD-dep_N"/>
</dbReference>
<dbReference type="NCBIfam" id="NF000940">
    <property type="entry name" value="PRK00094.1-2"/>
    <property type="match status" value="1"/>
</dbReference>
<comment type="caution">
    <text evidence="7">Lacks conserved residue(s) required for the propagation of feature annotation.</text>
</comment>
<dbReference type="RefSeq" id="WP_183526047.1">
    <property type="nucleotide sequence ID" value="NZ_JACIJM010000002.1"/>
</dbReference>
<feature type="binding site" evidence="7">
    <location>
        <position position="134"/>
    </location>
    <ligand>
        <name>NADPH</name>
        <dbReference type="ChEBI" id="CHEBI:57783"/>
    </ligand>
</feature>
<dbReference type="Pfam" id="PF01210">
    <property type="entry name" value="NAD_Gly3P_dh_N"/>
    <property type="match status" value="1"/>
</dbReference>
<feature type="binding site" evidence="7">
    <location>
        <position position="249"/>
    </location>
    <ligand>
        <name>NADPH</name>
        <dbReference type="ChEBI" id="CHEBI:57783"/>
    </ligand>
</feature>
<dbReference type="SUPFAM" id="SSF51735">
    <property type="entry name" value="NAD(P)-binding Rossmann-fold domains"/>
    <property type="match status" value="1"/>
</dbReference>
<proteinExistence type="inferred from homology"/>
<feature type="binding site" evidence="10">
    <location>
        <position position="134"/>
    </location>
    <ligand>
        <name>NAD(+)</name>
        <dbReference type="ChEBI" id="CHEBI:57540"/>
    </ligand>
</feature>
<evidence type="ECO:0000256" key="7">
    <source>
        <dbReference type="HAMAP-Rule" id="MF_00394"/>
    </source>
</evidence>
<gene>
    <name evidence="7" type="primary">gpsA</name>
    <name evidence="15" type="ORF">FHS72_000852</name>
</gene>
<dbReference type="GO" id="GO:0047952">
    <property type="term" value="F:glycerol-3-phosphate dehydrogenase [NAD(P)+] activity"/>
    <property type="evidence" value="ECO:0007669"/>
    <property type="project" value="UniProtKB-UniRule"/>
</dbReference>
<evidence type="ECO:0000313" key="15">
    <source>
        <dbReference type="EMBL" id="MBB5721245.1"/>
    </source>
</evidence>
<evidence type="ECO:0000313" key="16">
    <source>
        <dbReference type="Proteomes" id="UP000535415"/>
    </source>
</evidence>
<dbReference type="EMBL" id="JACIJM010000002">
    <property type="protein sequence ID" value="MBB5721245.1"/>
    <property type="molecule type" value="Genomic_DNA"/>
</dbReference>
<dbReference type="InterPro" id="IPR013328">
    <property type="entry name" value="6PGD_dom2"/>
</dbReference>
<feature type="binding site" evidence="7">
    <location>
        <position position="185"/>
    </location>
    <ligand>
        <name>sn-glycerol 3-phosphate</name>
        <dbReference type="ChEBI" id="CHEBI:57597"/>
    </ligand>
</feature>
<evidence type="ECO:0000259" key="13">
    <source>
        <dbReference type="Pfam" id="PF01210"/>
    </source>
</evidence>
<feature type="domain" description="Glycerol-3-phosphate dehydrogenase NAD-dependent N-terminal" evidence="13">
    <location>
        <begin position="2"/>
        <end position="152"/>
    </location>
</feature>
<comment type="pathway">
    <text evidence="7">Membrane lipid metabolism; glycerophospholipid metabolism.</text>
</comment>
<keyword evidence="7" id="KW-0547">Nucleotide-binding</keyword>
<dbReference type="Proteomes" id="UP000535415">
    <property type="component" value="Unassembled WGS sequence"/>
</dbReference>
<feature type="binding site" evidence="7">
    <location>
        <position position="102"/>
    </location>
    <ligand>
        <name>NADPH</name>
        <dbReference type="ChEBI" id="CHEBI:57783"/>
    </ligand>
</feature>
<dbReference type="PRINTS" id="PR00077">
    <property type="entry name" value="GPDHDRGNASE"/>
</dbReference>
<feature type="binding site" evidence="7">
    <location>
        <position position="238"/>
    </location>
    <ligand>
        <name>sn-glycerol 3-phosphate</name>
        <dbReference type="ChEBI" id="CHEBI:57597"/>
    </ligand>
</feature>
<comment type="function">
    <text evidence="7">Catalyzes the reduction of the glycolytic intermediate dihydroxyacetone phosphate (DHAP) to sn-glycerol 3-phosphate (G3P), the key precursor for phospholipid synthesis.</text>
</comment>
<dbReference type="EC" id="1.1.1.94" evidence="7"/>
<feature type="binding site" evidence="7">
    <location>
        <position position="250"/>
    </location>
    <ligand>
        <name>sn-glycerol 3-phosphate</name>
        <dbReference type="ChEBI" id="CHEBI:57597"/>
    </ligand>
</feature>
<feature type="binding site" evidence="7">
    <location>
        <position position="31"/>
    </location>
    <ligand>
        <name>NADPH</name>
        <dbReference type="ChEBI" id="CHEBI:57783"/>
    </ligand>
</feature>
<dbReference type="NCBIfam" id="NF000942">
    <property type="entry name" value="PRK00094.1-4"/>
    <property type="match status" value="1"/>
</dbReference>
<accession>A0A7W9BIQ4</accession>
<evidence type="ECO:0000256" key="8">
    <source>
        <dbReference type="PIRSR" id="PIRSR000114-1"/>
    </source>
</evidence>
<evidence type="ECO:0000256" key="3">
    <source>
        <dbReference type="ARBA" id="ARBA00023002"/>
    </source>
</evidence>
<evidence type="ECO:0000256" key="9">
    <source>
        <dbReference type="PIRSR" id="PIRSR000114-2"/>
    </source>
</evidence>
<dbReference type="PIRSF" id="PIRSF000114">
    <property type="entry name" value="Glycerol-3-P_dh"/>
    <property type="match status" value="1"/>
</dbReference>
<organism evidence="15 16">
    <name type="scientific">Yoonia ponticola</name>
    <dbReference type="NCBI Taxonomy" id="1524255"/>
    <lineage>
        <taxon>Bacteria</taxon>
        <taxon>Pseudomonadati</taxon>
        <taxon>Pseudomonadota</taxon>
        <taxon>Alphaproteobacteria</taxon>
        <taxon>Rhodobacterales</taxon>
        <taxon>Paracoccaceae</taxon>
        <taxon>Yoonia</taxon>
    </lineage>
</organism>
<feature type="binding site" evidence="7">
    <location>
        <position position="248"/>
    </location>
    <ligand>
        <name>sn-glycerol 3-phosphate</name>
        <dbReference type="ChEBI" id="CHEBI:57597"/>
    </ligand>
</feature>
<feature type="binding site" evidence="7">
    <location>
        <position position="11"/>
    </location>
    <ligand>
        <name>NADPH</name>
        <dbReference type="ChEBI" id="CHEBI:57783"/>
    </ligand>
</feature>
<feature type="binding site" evidence="9">
    <location>
        <begin position="249"/>
        <end position="250"/>
    </location>
    <ligand>
        <name>substrate</name>
    </ligand>
</feature>
<dbReference type="PANTHER" id="PTHR11728:SF1">
    <property type="entry name" value="GLYCEROL-3-PHOSPHATE DEHYDROGENASE [NAD(+)] 2, CHLOROPLASTIC"/>
    <property type="match status" value="1"/>
</dbReference>
<evidence type="ECO:0000256" key="2">
    <source>
        <dbReference type="ARBA" id="ARBA00022516"/>
    </source>
</evidence>
<dbReference type="AlphaFoldDB" id="A0A7W9BIQ4"/>
<protein>
    <recommendedName>
        <fullName evidence="7">Glycerol-3-phosphate dehydrogenase [NAD(P)+]</fullName>
        <ecNumber evidence="7">1.1.1.94</ecNumber>
    </recommendedName>
    <alternativeName>
        <fullName evidence="7">NAD(P)(+)-dependent glycerol-3-phosphate dehydrogenase</fullName>
    </alternativeName>
    <alternativeName>
        <fullName evidence="7">NAD(P)H-dependent dihydroxyacetone-phosphate reductase</fullName>
    </alternativeName>
</protein>
<feature type="binding site" evidence="9">
    <location>
        <position position="102"/>
    </location>
    <ligand>
        <name>substrate</name>
    </ligand>
</feature>
<feature type="binding site" evidence="10">
    <location>
        <position position="249"/>
    </location>
    <ligand>
        <name>NAD(+)</name>
        <dbReference type="ChEBI" id="CHEBI:57540"/>
    </ligand>
</feature>
<keyword evidence="5 7" id="KW-0594">Phospholipid biosynthesis</keyword>
<feature type="binding site" evidence="7">
    <location>
        <position position="102"/>
    </location>
    <ligand>
        <name>sn-glycerol 3-phosphate</name>
        <dbReference type="ChEBI" id="CHEBI:57597"/>
    </ligand>
</feature>
<keyword evidence="4 7" id="KW-0443">Lipid metabolism</keyword>
<keyword evidence="3 7" id="KW-0560">Oxidoreductase</keyword>
<evidence type="ECO:0000256" key="4">
    <source>
        <dbReference type="ARBA" id="ARBA00023098"/>
    </source>
</evidence>
<evidence type="ECO:0000256" key="5">
    <source>
        <dbReference type="ARBA" id="ARBA00023209"/>
    </source>
</evidence>
<dbReference type="GO" id="GO:0006650">
    <property type="term" value="P:glycerophospholipid metabolic process"/>
    <property type="evidence" value="ECO:0007669"/>
    <property type="project" value="UniProtKB-UniRule"/>
</dbReference>
<name>A0A7W9BIQ4_9RHOB</name>
<dbReference type="PANTHER" id="PTHR11728">
    <property type="entry name" value="GLYCEROL-3-PHOSPHATE DEHYDROGENASE"/>
    <property type="match status" value="1"/>
</dbReference>
<dbReference type="GO" id="GO:0005975">
    <property type="term" value="P:carbohydrate metabolic process"/>
    <property type="evidence" value="ECO:0007669"/>
    <property type="project" value="InterPro"/>
</dbReference>
<dbReference type="PROSITE" id="PS00957">
    <property type="entry name" value="NAD_G3PDH"/>
    <property type="match status" value="1"/>
</dbReference>